<dbReference type="PANTHER" id="PTHR39069">
    <property type="entry name" value="ECDYSONE-INDUCIBLE GENE E1, ISOFORM A"/>
    <property type="match status" value="1"/>
</dbReference>
<name>A0A814Q4S9_9BILA</name>
<protein>
    <submittedName>
        <fullName evidence="1">Uncharacterized protein</fullName>
    </submittedName>
</protein>
<dbReference type="Proteomes" id="UP000663879">
    <property type="component" value="Unassembled WGS sequence"/>
</dbReference>
<dbReference type="InterPro" id="IPR016186">
    <property type="entry name" value="C-type_lectin-like/link_sf"/>
</dbReference>
<sequence length="461" mass="51768">KCVDYSKYGEKCGLTWHCDQKQVLSCKSSICGCSDTKFWSSDINKCVEKVSHGQSCNGDQCRINVNLHCSSSGSCECTDNNLYYWSEAAAACLPKKRYSQTCESNNECLNSDLTICKDDKYCLCEDSKYFTGFSCQTRVEEFESCLNNGLTFDDKCRSPMYCDSVNGCKCVGYYYFDEVIGNCVDMVATSGGKCEKLHHCRTDLKLECDLTNKKCVCQTGYTWSATQKECKLTYLTNVMCGSNSDCNLSEDLVCLTSLTNSCNCPTLSQLRRCDCVRTTSMETYWDDSLSIPKCVPAKVYSSECTESYECKTKIEKTMCIDEKCDCEQPGGWLAAQNICKKCKTNDIFFGTKCYHFSTGTSSGNSANSRCYDYARGTLIKIDSNDLIEFVLDNTDPGQYWVNGRRRGDDSDRWYSYIGSDSALCSTLCQDLNDGGNRYVNFKHENNGDGCYNSGLPRDSQR</sequence>
<dbReference type="SUPFAM" id="SSF56436">
    <property type="entry name" value="C-type lectin-like"/>
    <property type="match status" value="1"/>
</dbReference>
<keyword evidence="2" id="KW-1185">Reference proteome</keyword>
<dbReference type="OrthoDB" id="8950604at2759"/>
<reference evidence="1" key="1">
    <citation type="submission" date="2021-02" db="EMBL/GenBank/DDBJ databases">
        <authorList>
            <person name="Nowell W R."/>
        </authorList>
    </citation>
    <scope>NUCLEOTIDE SEQUENCE</scope>
    <source>
        <strain evidence="1">Ploen Becks lab</strain>
    </source>
</reference>
<dbReference type="Gene3D" id="3.10.100.10">
    <property type="entry name" value="Mannose-Binding Protein A, subunit A"/>
    <property type="match status" value="1"/>
</dbReference>
<feature type="non-terminal residue" evidence="1">
    <location>
        <position position="1"/>
    </location>
</feature>
<organism evidence="1 2">
    <name type="scientific">Brachionus calyciflorus</name>
    <dbReference type="NCBI Taxonomy" id="104777"/>
    <lineage>
        <taxon>Eukaryota</taxon>
        <taxon>Metazoa</taxon>
        <taxon>Spiralia</taxon>
        <taxon>Gnathifera</taxon>
        <taxon>Rotifera</taxon>
        <taxon>Eurotatoria</taxon>
        <taxon>Monogononta</taxon>
        <taxon>Pseudotrocha</taxon>
        <taxon>Ploima</taxon>
        <taxon>Brachionidae</taxon>
        <taxon>Brachionus</taxon>
    </lineage>
</organism>
<evidence type="ECO:0000313" key="1">
    <source>
        <dbReference type="EMBL" id="CAF1114690.1"/>
    </source>
</evidence>
<gene>
    <name evidence="1" type="ORF">OXX778_LOCUS21779</name>
</gene>
<feature type="non-terminal residue" evidence="1">
    <location>
        <position position="461"/>
    </location>
</feature>
<dbReference type="AlphaFoldDB" id="A0A814Q4S9"/>
<dbReference type="PANTHER" id="PTHR39069:SF8">
    <property type="entry name" value="FI17111P1"/>
    <property type="match status" value="1"/>
</dbReference>
<comment type="caution">
    <text evidence="1">The sequence shown here is derived from an EMBL/GenBank/DDBJ whole genome shotgun (WGS) entry which is preliminary data.</text>
</comment>
<evidence type="ECO:0000313" key="2">
    <source>
        <dbReference type="Proteomes" id="UP000663879"/>
    </source>
</evidence>
<dbReference type="InterPro" id="IPR016187">
    <property type="entry name" value="CTDL_fold"/>
</dbReference>
<accession>A0A814Q4S9</accession>
<dbReference type="EMBL" id="CAJNOC010008380">
    <property type="protein sequence ID" value="CAF1114690.1"/>
    <property type="molecule type" value="Genomic_DNA"/>
</dbReference>
<proteinExistence type="predicted"/>